<dbReference type="KEGG" id="mpp:MICPUCDRAFT_70237"/>
<name>C1MLC7_MICPC</name>
<keyword evidence="2" id="KW-0808">Transferase</keyword>
<dbReference type="InterPro" id="IPR016135">
    <property type="entry name" value="UBQ-conjugating_enzyme/RWD"/>
</dbReference>
<evidence type="ECO:0000256" key="1">
    <source>
        <dbReference type="ARBA" id="ARBA00012486"/>
    </source>
</evidence>
<comment type="similarity">
    <text evidence="7">Belongs to the ubiquitin-conjugating enzyme family.</text>
</comment>
<gene>
    <name evidence="9" type="ORF">MICPUCDRAFT_70237</name>
</gene>
<dbReference type="SMART" id="SM00212">
    <property type="entry name" value="UBCc"/>
    <property type="match status" value="1"/>
</dbReference>
<evidence type="ECO:0000313" key="9">
    <source>
        <dbReference type="EMBL" id="EEH59520.1"/>
    </source>
</evidence>
<dbReference type="InterPro" id="IPR050113">
    <property type="entry name" value="Ub_conjugating_enzyme"/>
</dbReference>
<sequence length="197" mass="22126">MACENSSLCSVNVIVKQLRELENAPAEGIKVFINEDNISSVEAELVGPADTPFHGGVFKLRLILPSDYPSSAPKGFFLTKVFHPNVKQESGEICVNTLKKDWLPSHGLRHVLMVIRCLLIEPFPESALNEEAAKLMLEDYGEYFRRAKMFTGVHAKDMRITQVSKDEFVSNSVAFQASLNSTKNDKKLDKKKSLRRL</sequence>
<dbReference type="PANTHER" id="PTHR24067">
    <property type="entry name" value="UBIQUITIN-CONJUGATING ENZYME E2"/>
    <property type="match status" value="1"/>
</dbReference>
<dbReference type="OrthoDB" id="10069349at2759"/>
<keyword evidence="10" id="KW-1185">Reference proteome</keyword>
<keyword evidence="5 7" id="KW-0067">ATP-binding</keyword>
<dbReference type="InterPro" id="IPR000608">
    <property type="entry name" value="UBC"/>
</dbReference>
<keyword evidence="4 7" id="KW-0833">Ubl conjugation pathway</keyword>
<dbReference type="GO" id="GO:0005524">
    <property type="term" value="F:ATP binding"/>
    <property type="evidence" value="ECO:0007669"/>
    <property type="project" value="UniProtKB-UniRule"/>
</dbReference>
<dbReference type="eggNOG" id="KOG0423">
    <property type="taxonomic scope" value="Eukaryota"/>
</dbReference>
<feature type="domain" description="UBC core" evidence="8">
    <location>
        <begin position="9"/>
        <end position="156"/>
    </location>
</feature>
<dbReference type="STRING" id="564608.C1MLC7"/>
<evidence type="ECO:0000259" key="8">
    <source>
        <dbReference type="PROSITE" id="PS50127"/>
    </source>
</evidence>
<evidence type="ECO:0000256" key="7">
    <source>
        <dbReference type="RuleBase" id="RU362109"/>
    </source>
</evidence>
<dbReference type="PROSITE" id="PS00183">
    <property type="entry name" value="UBC_1"/>
    <property type="match status" value="1"/>
</dbReference>
<evidence type="ECO:0000256" key="4">
    <source>
        <dbReference type="ARBA" id="ARBA00022786"/>
    </source>
</evidence>
<dbReference type="InterPro" id="IPR023313">
    <property type="entry name" value="UBQ-conjugating_AS"/>
</dbReference>
<dbReference type="GO" id="GO:0016874">
    <property type="term" value="F:ligase activity"/>
    <property type="evidence" value="ECO:0007669"/>
    <property type="project" value="UniProtKB-KW"/>
</dbReference>
<proteinExistence type="inferred from homology"/>
<dbReference type="PROSITE" id="PS50127">
    <property type="entry name" value="UBC_2"/>
    <property type="match status" value="1"/>
</dbReference>
<keyword evidence="9" id="KW-0436">Ligase</keyword>
<evidence type="ECO:0000256" key="6">
    <source>
        <dbReference type="PROSITE-ProRule" id="PRU10133"/>
    </source>
</evidence>
<organism evidence="10">
    <name type="scientific">Micromonas pusilla (strain CCMP1545)</name>
    <name type="common">Picoplanktonic green alga</name>
    <dbReference type="NCBI Taxonomy" id="564608"/>
    <lineage>
        <taxon>Eukaryota</taxon>
        <taxon>Viridiplantae</taxon>
        <taxon>Chlorophyta</taxon>
        <taxon>Mamiellophyceae</taxon>
        <taxon>Mamiellales</taxon>
        <taxon>Mamiellaceae</taxon>
        <taxon>Micromonas</taxon>
    </lineage>
</organism>
<evidence type="ECO:0000256" key="5">
    <source>
        <dbReference type="ARBA" id="ARBA00022840"/>
    </source>
</evidence>
<dbReference type="Pfam" id="PF00179">
    <property type="entry name" value="UQ_con"/>
    <property type="match status" value="1"/>
</dbReference>
<dbReference type="GeneID" id="9681782"/>
<evidence type="ECO:0000256" key="2">
    <source>
        <dbReference type="ARBA" id="ARBA00022679"/>
    </source>
</evidence>
<dbReference type="CDD" id="cd23804">
    <property type="entry name" value="UBCc_UBE2S"/>
    <property type="match status" value="1"/>
</dbReference>
<feature type="active site" description="Glycyl thioester intermediate" evidence="6">
    <location>
        <position position="94"/>
    </location>
</feature>
<evidence type="ECO:0000313" key="10">
    <source>
        <dbReference type="Proteomes" id="UP000001876"/>
    </source>
</evidence>
<dbReference type="OMA" id="QPAKCGA"/>
<dbReference type="EC" id="2.3.2.23" evidence="1"/>
<dbReference type="EMBL" id="GG663736">
    <property type="protein sequence ID" value="EEH59520.1"/>
    <property type="molecule type" value="Genomic_DNA"/>
</dbReference>
<accession>C1MLC7</accession>
<dbReference type="FunFam" id="3.10.110.10:FF:000031">
    <property type="entry name" value="Ubiquitin-conjugating enzyme E2 22"/>
    <property type="match status" value="1"/>
</dbReference>
<protein>
    <recommendedName>
        <fullName evidence="1">E2 ubiquitin-conjugating enzyme</fullName>
        <ecNumber evidence="1">2.3.2.23</ecNumber>
    </recommendedName>
</protein>
<dbReference type="Gene3D" id="3.10.110.10">
    <property type="entry name" value="Ubiquitin Conjugating Enzyme"/>
    <property type="match status" value="1"/>
</dbReference>
<dbReference type="SUPFAM" id="SSF54495">
    <property type="entry name" value="UBC-like"/>
    <property type="match status" value="1"/>
</dbReference>
<reference evidence="9 10" key="1">
    <citation type="journal article" date="2009" name="Science">
        <title>Green evolution and dynamic adaptations revealed by genomes of the marine picoeukaryotes Micromonas.</title>
        <authorList>
            <person name="Worden A.Z."/>
            <person name="Lee J.H."/>
            <person name="Mock T."/>
            <person name="Rouze P."/>
            <person name="Simmons M.P."/>
            <person name="Aerts A.L."/>
            <person name="Allen A.E."/>
            <person name="Cuvelier M.L."/>
            <person name="Derelle E."/>
            <person name="Everett M.V."/>
            <person name="Foulon E."/>
            <person name="Grimwood J."/>
            <person name="Gundlach H."/>
            <person name="Henrissat B."/>
            <person name="Napoli C."/>
            <person name="McDonald S.M."/>
            <person name="Parker M.S."/>
            <person name="Rombauts S."/>
            <person name="Salamov A."/>
            <person name="Von Dassow P."/>
            <person name="Badger J.H."/>
            <person name="Coutinho P.M."/>
            <person name="Demir E."/>
            <person name="Dubchak I."/>
            <person name="Gentemann C."/>
            <person name="Eikrem W."/>
            <person name="Gready J.E."/>
            <person name="John U."/>
            <person name="Lanier W."/>
            <person name="Lindquist E.A."/>
            <person name="Lucas S."/>
            <person name="Mayer K.F."/>
            <person name="Moreau H."/>
            <person name="Not F."/>
            <person name="Otillar R."/>
            <person name="Panaud O."/>
            <person name="Pangilinan J."/>
            <person name="Paulsen I."/>
            <person name="Piegu B."/>
            <person name="Poliakov A."/>
            <person name="Robbens S."/>
            <person name="Schmutz J."/>
            <person name="Toulza E."/>
            <person name="Wyss T."/>
            <person name="Zelensky A."/>
            <person name="Zhou K."/>
            <person name="Armbrust E.V."/>
            <person name="Bhattacharya D."/>
            <person name="Goodenough U.W."/>
            <person name="Van de Peer Y."/>
            <person name="Grigoriev I.V."/>
        </authorList>
    </citation>
    <scope>NUCLEOTIDE SEQUENCE [LARGE SCALE GENOMIC DNA]</scope>
    <source>
        <strain evidence="9 10">CCMP1545</strain>
    </source>
</reference>
<dbReference type="Proteomes" id="UP000001876">
    <property type="component" value="Unassembled WGS sequence"/>
</dbReference>
<dbReference type="RefSeq" id="XP_003056144.1">
    <property type="nucleotide sequence ID" value="XM_003056098.1"/>
</dbReference>
<evidence type="ECO:0000256" key="3">
    <source>
        <dbReference type="ARBA" id="ARBA00022741"/>
    </source>
</evidence>
<dbReference type="GO" id="GO:0061631">
    <property type="term" value="F:ubiquitin conjugating enzyme activity"/>
    <property type="evidence" value="ECO:0007669"/>
    <property type="project" value="UniProtKB-EC"/>
</dbReference>
<keyword evidence="3 7" id="KW-0547">Nucleotide-binding</keyword>
<dbReference type="AlphaFoldDB" id="C1MLC7"/>